<keyword evidence="12" id="KW-0472">Membrane</keyword>
<feature type="domain" description="Protein kinase" evidence="13">
    <location>
        <begin position="131"/>
        <end position="501"/>
    </location>
</feature>
<evidence type="ECO:0000256" key="10">
    <source>
        <dbReference type="ARBA" id="ARBA00022840"/>
    </source>
</evidence>
<dbReference type="RefSeq" id="WP_152214183.1">
    <property type="nucleotide sequence ID" value="NZ_JBAQYD010000384.1"/>
</dbReference>
<name>A0A6N6VM03_9HYPH</name>
<keyword evidence="11" id="KW-1133">Transmembrane helix</keyword>
<evidence type="ECO:0000259" key="13">
    <source>
        <dbReference type="PROSITE" id="PS50011"/>
    </source>
</evidence>
<evidence type="ECO:0000313" key="15">
    <source>
        <dbReference type="Proteomes" id="UP000468901"/>
    </source>
</evidence>
<evidence type="ECO:0000256" key="4">
    <source>
        <dbReference type="ARBA" id="ARBA00022519"/>
    </source>
</evidence>
<dbReference type="PROSITE" id="PS50011">
    <property type="entry name" value="PROTEIN_KINASE_DOM"/>
    <property type="match status" value="1"/>
</dbReference>
<evidence type="ECO:0000256" key="6">
    <source>
        <dbReference type="ARBA" id="ARBA00022688"/>
    </source>
</evidence>
<gene>
    <name evidence="14" type="primary">ubiB</name>
    <name evidence="14" type="ORF">F2P47_00390</name>
</gene>
<dbReference type="InterPro" id="IPR010232">
    <property type="entry name" value="UbiB"/>
</dbReference>
<sequence length="535" mass="59517">MLRAFRNISRLVRAGRVLARHDALFPVELRGEMPAMLLFLLGVAKIRLPWEQSVPETDGAEPASRLASALEQLGPSYIKLGQFLATRPDIIGAELATDLTRLQDKLPPFPMSEAQAIIEEEFARHVDEIFSSLSEPVAAASIAQVHKARTHPDETHAEGRDVAVKVLRPDVEASFARDLDSFFWIAETVDRVYPPARRLRPIETVQTLADSVKLEMDFRLEAAAMSEMAENVAKDKGFRVPAVDWERTSRRVLTLEWVDGIPASDVPALIAAGHDMKKLATQAIQSFLTHALRDGFFHADMHQGNLFVDADGTLVAVDFGIMGRLDAGQRRLMAEILYGFVQRDYRRVAELHFMAGYVPHTKSVDAFAQALRAVGEPVFGRPARDVSMGRLLAQLFQVTEQFDMRTRPELILLQKTMVVIEGVARNFDADHNIWDSAEPILKSWMIDRLAPETRLEEAAAGARELGRLVSNLPELLDRAERTARLFAESIDEEGIRLHPASTEALVRAQNRRGPGGPLVWAIVGAAAAVLLLRLF</sequence>
<evidence type="ECO:0000256" key="12">
    <source>
        <dbReference type="ARBA" id="ARBA00023136"/>
    </source>
</evidence>
<dbReference type="AlphaFoldDB" id="A0A6N6VM03"/>
<keyword evidence="7" id="KW-0812">Transmembrane</keyword>
<dbReference type="InterPro" id="IPR045308">
    <property type="entry name" value="UbiB_bact"/>
</dbReference>
<dbReference type="CDD" id="cd13972">
    <property type="entry name" value="UbiB"/>
    <property type="match status" value="1"/>
</dbReference>
<keyword evidence="8" id="KW-0547">Nucleotide-binding</keyword>
<evidence type="ECO:0000256" key="2">
    <source>
        <dbReference type="ARBA" id="ARBA00009670"/>
    </source>
</evidence>
<evidence type="ECO:0000256" key="11">
    <source>
        <dbReference type="ARBA" id="ARBA00022989"/>
    </source>
</evidence>
<dbReference type="Pfam" id="PF03109">
    <property type="entry name" value="ABC1"/>
    <property type="match status" value="1"/>
</dbReference>
<evidence type="ECO:0000256" key="3">
    <source>
        <dbReference type="ARBA" id="ARBA00022475"/>
    </source>
</evidence>
<keyword evidence="15" id="KW-1185">Reference proteome</keyword>
<organism evidence="14 15">
    <name type="scientific">Parvibaculum sedimenti</name>
    <dbReference type="NCBI Taxonomy" id="2608632"/>
    <lineage>
        <taxon>Bacteria</taxon>
        <taxon>Pseudomonadati</taxon>
        <taxon>Pseudomonadota</taxon>
        <taxon>Alphaproteobacteria</taxon>
        <taxon>Hyphomicrobiales</taxon>
        <taxon>Parvibaculaceae</taxon>
        <taxon>Parvibaculum</taxon>
    </lineage>
</organism>
<keyword evidence="6" id="KW-0831">Ubiquinone biosynthesis</keyword>
<dbReference type="GO" id="GO:0005524">
    <property type="term" value="F:ATP binding"/>
    <property type="evidence" value="ECO:0007669"/>
    <property type="project" value="UniProtKB-KW"/>
</dbReference>
<dbReference type="InterPro" id="IPR004147">
    <property type="entry name" value="ABC1_dom"/>
</dbReference>
<dbReference type="InterPro" id="IPR050154">
    <property type="entry name" value="UbiB_kinase"/>
</dbReference>
<comment type="caution">
    <text evidence="14">The sequence shown here is derived from an EMBL/GenBank/DDBJ whole genome shotgun (WGS) entry which is preliminary data.</text>
</comment>
<dbReference type="Proteomes" id="UP000468901">
    <property type="component" value="Unassembled WGS sequence"/>
</dbReference>
<dbReference type="GO" id="GO:0004672">
    <property type="term" value="F:protein kinase activity"/>
    <property type="evidence" value="ECO:0007669"/>
    <property type="project" value="InterPro"/>
</dbReference>
<evidence type="ECO:0000256" key="9">
    <source>
        <dbReference type="ARBA" id="ARBA00022777"/>
    </source>
</evidence>
<dbReference type="PANTHER" id="PTHR10566">
    <property type="entry name" value="CHAPERONE-ACTIVITY OF BC1 COMPLEX CABC1 -RELATED"/>
    <property type="match status" value="1"/>
</dbReference>
<dbReference type="InterPro" id="IPR011009">
    <property type="entry name" value="Kinase-like_dom_sf"/>
</dbReference>
<evidence type="ECO:0000313" key="14">
    <source>
        <dbReference type="EMBL" id="KAB7742629.1"/>
    </source>
</evidence>
<dbReference type="SUPFAM" id="SSF56112">
    <property type="entry name" value="Protein kinase-like (PK-like)"/>
    <property type="match status" value="1"/>
</dbReference>
<dbReference type="PANTHER" id="PTHR10566:SF113">
    <property type="entry name" value="PROTEIN ACTIVITY OF BC1 COMPLEX KINASE 7, CHLOROPLASTIC"/>
    <property type="match status" value="1"/>
</dbReference>
<dbReference type="UniPathway" id="UPA00232"/>
<dbReference type="InterPro" id="IPR000719">
    <property type="entry name" value="Prot_kinase_dom"/>
</dbReference>
<evidence type="ECO:0000256" key="5">
    <source>
        <dbReference type="ARBA" id="ARBA00022679"/>
    </source>
</evidence>
<proteinExistence type="inferred from homology"/>
<comment type="similarity">
    <text evidence="2">Belongs to the protein kinase superfamily. ADCK protein kinase family.</text>
</comment>
<protein>
    <submittedName>
        <fullName evidence="14">2-polyprenylphenol 6-hydroxylase</fullName>
    </submittedName>
</protein>
<evidence type="ECO:0000256" key="1">
    <source>
        <dbReference type="ARBA" id="ARBA00005020"/>
    </source>
</evidence>
<keyword evidence="9" id="KW-0418">Kinase</keyword>
<reference evidence="14 15" key="1">
    <citation type="submission" date="2019-09" db="EMBL/GenBank/DDBJ databases">
        <title>Parvibaculum sedimenti sp. nov., isolated from sediment.</title>
        <authorList>
            <person name="Wang Y."/>
        </authorList>
    </citation>
    <scope>NUCLEOTIDE SEQUENCE [LARGE SCALE GENOMIC DNA]</scope>
    <source>
        <strain evidence="14 15">HXT-9</strain>
    </source>
</reference>
<keyword evidence="10" id="KW-0067">ATP-binding</keyword>
<dbReference type="NCBIfam" id="TIGR01982">
    <property type="entry name" value="UbiB"/>
    <property type="match status" value="1"/>
</dbReference>
<keyword evidence="5" id="KW-0808">Transferase</keyword>
<keyword evidence="4" id="KW-0997">Cell inner membrane</keyword>
<dbReference type="GO" id="GO:0006744">
    <property type="term" value="P:ubiquinone biosynthetic process"/>
    <property type="evidence" value="ECO:0007669"/>
    <property type="project" value="UniProtKB-UniPathway"/>
</dbReference>
<comment type="pathway">
    <text evidence="1">Cofactor biosynthesis; ubiquinone biosynthesis [regulation].</text>
</comment>
<keyword evidence="3" id="KW-1003">Cell membrane</keyword>
<dbReference type="EMBL" id="WESC01000001">
    <property type="protein sequence ID" value="KAB7742629.1"/>
    <property type="molecule type" value="Genomic_DNA"/>
</dbReference>
<evidence type="ECO:0000256" key="8">
    <source>
        <dbReference type="ARBA" id="ARBA00022741"/>
    </source>
</evidence>
<evidence type="ECO:0000256" key="7">
    <source>
        <dbReference type="ARBA" id="ARBA00022692"/>
    </source>
</evidence>
<accession>A0A6N6VM03</accession>